<gene>
    <name evidence="1" type="ORF">HPG69_014281</name>
</gene>
<keyword evidence="2" id="KW-1185">Reference proteome</keyword>
<dbReference type="EMBL" id="JACDTQ010002174">
    <property type="protein sequence ID" value="KAF5919916.1"/>
    <property type="molecule type" value="Genomic_DNA"/>
</dbReference>
<protein>
    <submittedName>
        <fullName evidence="1">Uncharacterized protein</fullName>
    </submittedName>
</protein>
<proteinExistence type="predicted"/>
<dbReference type="AlphaFoldDB" id="A0A7J7EWT3"/>
<evidence type="ECO:0000313" key="1">
    <source>
        <dbReference type="EMBL" id="KAF5919916.1"/>
    </source>
</evidence>
<dbReference type="Proteomes" id="UP000551758">
    <property type="component" value="Unassembled WGS sequence"/>
</dbReference>
<reference evidence="1 2" key="1">
    <citation type="journal article" date="2020" name="Mol. Biol. Evol.">
        <title>Interspecific Gene Flow and the Evolution of Specialization in Black and White Rhinoceros.</title>
        <authorList>
            <person name="Moodley Y."/>
            <person name="Westbury M.V."/>
            <person name="Russo I.M."/>
            <person name="Gopalakrishnan S."/>
            <person name="Rakotoarivelo A."/>
            <person name="Olsen R.A."/>
            <person name="Prost S."/>
            <person name="Tunstall T."/>
            <person name="Ryder O.A."/>
            <person name="Dalen L."/>
            <person name="Bruford M.W."/>
        </authorList>
    </citation>
    <scope>NUCLEOTIDE SEQUENCE [LARGE SCALE GENOMIC DNA]</scope>
    <source>
        <strain evidence="1">SBR-YM</strain>
        <tissue evidence="1">Skin</tissue>
    </source>
</reference>
<comment type="caution">
    <text evidence="1">The sequence shown here is derived from an EMBL/GenBank/DDBJ whole genome shotgun (WGS) entry which is preliminary data.</text>
</comment>
<accession>A0A7J7EWT3</accession>
<evidence type="ECO:0000313" key="2">
    <source>
        <dbReference type="Proteomes" id="UP000551758"/>
    </source>
</evidence>
<organism evidence="1 2">
    <name type="scientific">Diceros bicornis minor</name>
    <name type="common">South-central black rhinoceros</name>
    <dbReference type="NCBI Taxonomy" id="77932"/>
    <lineage>
        <taxon>Eukaryota</taxon>
        <taxon>Metazoa</taxon>
        <taxon>Chordata</taxon>
        <taxon>Craniata</taxon>
        <taxon>Vertebrata</taxon>
        <taxon>Euteleostomi</taxon>
        <taxon>Mammalia</taxon>
        <taxon>Eutheria</taxon>
        <taxon>Laurasiatheria</taxon>
        <taxon>Perissodactyla</taxon>
        <taxon>Rhinocerotidae</taxon>
        <taxon>Diceros</taxon>
    </lineage>
</organism>
<sequence>MLQPRDLEPIHALSRKLLLFKRMTSKNVATETKCPQEFQRGSEF</sequence>
<name>A0A7J7EWT3_DICBM</name>